<feature type="domain" description="Bacterial Ig" evidence="5">
    <location>
        <begin position="1334"/>
        <end position="1409"/>
    </location>
</feature>
<feature type="chain" id="PRO_5030583960" description="Cell wall anchor protein" evidence="2">
    <location>
        <begin position="35"/>
        <end position="1411"/>
    </location>
</feature>
<dbReference type="InterPro" id="IPR054544">
    <property type="entry name" value="Pest_crys_Cry1Aa_dom-IV"/>
</dbReference>
<reference evidence="6 7" key="2">
    <citation type="submission" date="2020-08" db="EMBL/GenBank/DDBJ databases">
        <title>Listeria ohnekaius sp. nov. and Listeria portnoyii sp. nov. isolated from non-agricultural and natural environments.</title>
        <authorList>
            <person name="Weller D."/>
            <person name="Belias A.M."/>
            <person name="Liao J."/>
            <person name="Guo S."/>
            <person name="Orsi R.H."/>
            <person name="Wiedmann M."/>
        </authorList>
    </citation>
    <scope>NUCLEOTIDE SEQUENCE [LARGE SCALE GENOMIC DNA]</scope>
    <source>
        <strain evidence="6 7">FSL W9-0585</strain>
    </source>
</reference>
<evidence type="ECO:0000259" key="3">
    <source>
        <dbReference type="Pfam" id="PF17936"/>
    </source>
</evidence>
<dbReference type="Gene3D" id="2.60.40.10">
    <property type="entry name" value="Immunoglobulins"/>
    <property type="match status" value="1"/>
</dbReference>
<feature type="coiled-coil region" evidence="1">
    <location>
        <begin position="689"/>
        <end position="719"/>
    </location>
</feature>
<evidence type="ECO:0008006" key="8">
    <source>
        <dbReference type="Google" id="ProtNLM"/>
    </source>
</evidence>
<keyword evidence="2" id="KW-0732">Signal</keyword>
<dbReference type="InterPro" id="IPR046776">
    <property type="entry name" value="Pectate_lyase_5"/>
</dbReference>
<dbReference type="Proteomes" id="UP000548787">
    <property type="component" value="Unassembled WGS sequence"/>
</dbReference>
<evidence type="ECO:0000313" key="6">
    <source>
        <dbReference type="EMBL" id="MBA3927763.1"/>
    </source>
</evidence>
<dbReference type="RefSeq" id="WP_181677830.1">
    <property type="nucleotide sequence ID" value="NZ_JABJVM010000026.1"/>
</dbReference>
<feature type="domain" description="Pesticidal crystal protein Cry1Aa" evidence="4">
    <location>
        <begin position="999"/>
        <end position="1059"/>
    </location>
</feature>
<feature type="coiled-coil region" evidence="1">
    <location>
        <begin position="618"/>
        <end position="648"/>
    </location>
</feature>
<feature type="domain" description="Pesticidal crystal protein Cry1Aa" evidence="4">
    <location>
        <begin position="927"/>
        <end position="989"/>
    </location>
</feature>
<dbReference type="InterPro" id="IPR041498">
    <property type="entry name" value="Big_6"/>
</dbReference>
<reference evidence="6 7" key="1">
    <citation type="submission" date="2020-05" db="EMBL/GenBank/DDBJ databases">
        <authorList>
            <person name="Carlin C.R."/>
        </authorList>
    </citation>
    <scope>NUCLEOTIDE SEQUENCE [LARGE SCALE GENOMIC DNA]</scope>
    <source>
        <strain evidence="6 7">FSL W9-0585</strain>
    </source>
</reference>
<feature type="domain" description="Pesticidal crystal protein Cry1Aa" evidence="4">
    <location>
        <begin position="503"/>
        <end position="563"/>
    </location>
</feature>
<protein>
    <recommendedName>
        <fullName evidence="8">Cell wall anchor protein</fullName>
    </recommendedName>
</protein>
<dbReference type="Pfam" id="PF20622">
    <property type="entry name" value="Big_15"/>
    <property type="match status" value="4"/>
</dbReference>
<feature type="domain" description="Bacterial Ig" evidence="5">
    <location>
        <begin position="1152"/>
        <end position="1232"/>
    </location>
</feature>
<evidence type="ECO:0000256" key="1">
    <source>
        <dbReference type="SAM" id="Coils"/>
    </source>
</evidence>
<feature type="domain" description="Pesticidal crystal protein Cry1Aa" evidence="4">
    <location>
        <begin position="572"/>
        <end position="634"/>
    </location>
</feature>
<organism evidence="6 7">
    <name type="scientific">Listeria rustica</name>
    <dbReference type="NCBI Taxonomy" id="2713503"/>
    <lineage>
        <taxon>Bacteria</taxon>
        <taxon>Bacillati</taxon>
        <taxon>Bacillota</taxon>
        <taxon>Bacilli</taxon>
        <taxon>Bacillales</taxon>
        <taxon>Listeriaceae</taxon>
        <taxon>Listeria</taxon>
    </lineage>
</organism>
<feature type="coiled-coil region" evidence="1">
    <location>
        <begin position="831"/>
        <end position="861"/>
    </location>
</feature>
<feature type="domain" description="Pesticidal crystal protein Cry1Aa" evidence="4">
    <location>
        <begin position="714"/>
        <end position="776"/>
    </location>
</feature>
<evidence type="ECO:0000256" key="2">
    <source>
        <dbReference type="SAM" id="SignalP"/>
    </source>
</evidence>
<dbReference type="Pfam" id="PF18449">
    <property type="entry name" value="Endotoxin_C2"/>
    <property type="match status" value="7"/>
</dbReference>
<gene>
    <name evidence="6" type="ORF">HPK16_15610</name>
</gene>
<keyword evidence="1" id="KW-0175">Coiled coil</keyword>
<dbReference type="InterPro" id="IPR046746">
    <property type="entry name" value="Big_15"/>
</dbReference>
<feature type="domain" description="Pesticidal crystal protein Cry1Aa" evidence="4">
    <location>
        <begin position="643"/>
        <end position="705"/>
    </location>
</feature>
<feature type="domain" description="Bacterial Ig" evidence="5">
    <location>
        <begin position="1240"/>
        <end position="1319"/>
    </location>
</feature>
<sequence length="1411" mass="150197">MKKNSLLRKGSSVALVATLIGSQLIATVPFNVFATEQENPAGESRSLALPYIGVEVSNWAELKAALTNATITDIYFSKDITIGETTIVKSTLKNIHGNGFTLDANLKQIKLDTANTTGLMEDLKIKNTDIYGLFWGSAADIKVTYRDIEHNGRQMIYLPDGELIIEGTVSSNSTVEEVFQGKQLTIKDNANVNFVSSATGRTISPITFLYADGGLYVGKNATLKVRSNAATIYGGTNSTIVNYGNMDLESYKFQAIHLASKGAMYFQPGSVLKAVAGDPVEESVQANDGSIFVAAGATFEVEGNGTQGAVITGANFTLAEGSNFSITNFNAAGSALGTYTVPTNVTIQSRQGVSTWDRGSIRNAMPTASYSGALNANFTLSGYLNSVKQTNMSSNNAQFSSLYNTGKTGKITGGSFASKEISPMTIAKLDSDATFVVGTAEAGSDVVIKVGTTIIGQGKADADGKFNIAIPKQAAGTNVTATASWNGQTSSATTVVQQGTTDQDLARKAIDELFTNTLKNVIKSTTDQASINHAQDLLDAVKDPTIKAALQKDLDHAQELLDAKNATEKARQEAAVKAVNELFNNNKPATDVIKDLTTQSGIDAAQELVDAVTEPAVKEALQKDLDRAQELLNEKSTADQMRQNAARKAVNALFNNNKPVTDIIKDLTTQSGIDAAQELVDTVTEPAVQEALQKDLDRAQELLNAKNVAEKARQDAARKAVNELFNSNKPATDVIKDLTTQEGINIAQELADTVTEPTAKLALQKDIDRAQVLLNARNAAEKAAQDTALKAVNALFTSNKPALDTIKGTTTQEAIDAAQDLLDDVTDPTVQAAAQKNLDRAQELLDAKKAAEKAAQDAASKAVNELFTNNKPSGDKLKETTTQAGIDAAQDAVDQVTDLIAKAEAQKNLDRAQELLDGKLMTEQARQDAALKAVNELFTNNKPATDTIKDTTIQAGIDVAQQAVDKVADPLVKAAVQKDLDRAQELLDAKNAAEKASKDAAIKAVNELFKGDTPATDVIKNATVQTSIDAAQKLVNAVADPITKAQLQKDLNRAQELLNLRATTVGTITPAEFLIGTDKYVTGMVTGDVAKISLLVNDNVYTGGLAKADGTFTFYANDKNLKKTDVVFVVAYDQNGKELSRQQVKFVVVTEGKITPATYNLSTDKNITGTYTGDVAKVTVTVGSTVYKGGTVINGALTFYSSDKIKNATDVVTVQAYDKAGKLLDTKTLKIIANEVVTKGSITLNELKVPGDKNITGTYTGDVNYIVVSVDGVDYKGGTFTDGVLKFYSFDKITSVSKNVTIKAYDKAGKLLDTETLELVGAEKPATPASLALNTLILGTDKNITGTYTGDVKSVEVTVNTTVYKGGTFTDGEFKFYSFDKIKSVTDDVTIKALDATGKVLITEKLQIVVK</sequence>
<name>A0A7W1T941_9LIST</name>
<feature type="coiled-coil region" evidence="1">
    <location>
        <begin position="886"/>
        <end position="922"/>
    </location>
</feature>
<comment type="caution">
    <text evidence="6">The sequence shown here is derived from an EMBL/GenBank/DDBJ whole genome shotgun (WGS) entry which is preliminary data.</text>
</comment>
<feature type="domain" description="Pesticidal crystal protein Cry1Aa" evidence="4">
    <location>
        <begin position="855"/>
        <end position="917"/>
    </location>
</feature>
<dbReference type="Pfam" id="PF20585">
    <property type="entry name" value="Pectate_lyase_5"/>
    <property type="match status" value="1"/>
</dbReference>
<proteinExistence type="predicted"/>
<evidence type="ECO:0000259" key="4">
    <source>
        <dbReference type="Pfam" id="PF18449"/>
    </source>
</evidence>
<dbReference type="EMBL" id="JABJVM010000026">
    <property type="protein sequence ID" value="MBA3927763.1"/>
    <property type="molecule type" value="Genomic_DNA"/>
</dbReference>
<feature type="domain" description="Bacterial Ig" evidence="3">
    <location>
        <begin position="425"/>
        <end position="496"/>
    </location>
</feature>
<keyword evidence="7" id="KW-1185">Reference proteome</keyword>
<evidence type="ECO:0000259" key="5">
    <source>
        <dbReference type="Pfam" id="PF20622"/>
    </source>
</evidence>
<dbReference type="InterPro" id="IPR013783">
    <property type="entry name" value="Ig-like_fold"/>
</dbReference>
<feature type="domain" description="Bacterial Ig" evidence="5">
    <location>
        <begin position="1066"/>
        <end position="1145"/>
    </location>
</feature>
<feature type="signal peptide" evidence="2">
    <location>
        <begin position="1"/>
        <end position="34"/>
    </location>
</feature>
<evidence type="ECO:0000313" key="7">
    <source>
        <dbReference type="Proteomes" id="UP000548787"/>
    </source>
</evidence>
<dbReference type="Pfam" id="PF17936">
    <property type="entry name" value="Big_6"/>
    <property type="match status" value="1"/>
</dbReference>
<accession>A0A7W1T941</accession>